<accession>A0A1M7YHC3</accession>
<sequence length="133" mass="15769">MITVRDIILHTDYESVAKEIKIHYGDEHMEKLKHVYTKLRNIPFKSNSNNMVLFIRVLKENEQSKEDVVIQDFDTNDNTLMFDVCGEDDQYDGLYSIASSEYEELLGYFVDSTTLEKFSYSQIITHILWEIQW</sequence>
<dbReference type="RefSeq" id="WP_073590116.1">
    <property type="nucleotide sequence ID" value="NZ_FRFD01000010.1"/>
</dbReference>
<keyword evidence="2" id="KW-1185">Reference proteome</keyword>
<dbReference type="OrthoDB" id="1823576at2"/>
<proteinExistence type="predicted"/>
<gene>
    <name evidence="1" type="ORF">SAMN02745217_03472</name>
</gene>
<protein>
    <submittedName>
        <fullName evidence="1">Uncharacterized protein</fullName>
    </submittedName>
</protein>
<dbReference type="EMBL" id="FRFD01000010">
    <property type="protein sequence ID" value="SHO52032.1"/>
    <property type="molecule type" value="Genomic_DNA"/>
</dbReference>
<dbReference type="InterPro" id="IPR046687">
    <property type="entry name" value="DUF6557"/>
</dbReference>
<dbReference type="AlphaFoldDB" id="A0A1M7YHC3"/>
<name>A0A1M7YHC3_9FIRM</name>
<evidence type="ECO:0000313" key="1">
    <source>
        <dbReference type="EMBL" id="SHO52032.1"/>
    </source>
</evidence>
<evidence type="ECO:0000313" key="2">
    <source>
        <dbReference type="Proteomes" id="UP000184612"/>
    </source>
</evidence>
<organism evidence="1 2">
    <name type="scientific">Anaerocolumna xylanovorans DSM 12503</name>
    <dbReference type="NCBI Taxonomy" id="1121345"/>
    <lineage>
        <taxon>Bacteria</taxon>
        <taxon>Bacillati</taxon>
        <taxon>Bacillota</taxon>
        <taxon>Clostridia</taxon>
        <taxon>Lachnospirales</taxon>
        <taxon>Lachnospiraceae</taxon>
        <taxon>Anaerocolumna</taxon>
    </lineage>
</organism>
<dbReference type="STRING" id="1121345.SAMN02745217_03472"/>
<dbReference type="Proteomes" id="UP000184612">
    <property type="component" value="Unassembled WGS sequence"/>
</dbReference>
<dbReference type="Pfam" id="PF20194">
    <property type="entry name" value="DUF6557"/>
    <property type="match status" value="1"/>
</dbReference>
<reference evidence="1 2" key="1">
    <citation type="submission" date="2016-12" db="EMBL/GenBank/DDBJ databases">
        <authorList>
            <person name="Song W.-J."/>
            <person name="Kurnit D.M."/>
        </authorList>
    </citation>
    <scope>NUCLEOTIDE SEQUENCE [LARGE SCALE GENOMIC DNA]</scope>
    <source>
        <strain evidence="1 2">DSM 12503</strain>
    </source>
</reference>